<gene>
    <name evidence="7" type="ORF">DV520_01575</name>
</gene>
<dbReference type="Pfam" id="PF01257">
    <property type="entry name" value="2Fe-2S_thioredx"/>
    <property type="match status" value="1"/>
</dbReference>
<dbReference type="PANTHER" id="PTHR43578:SF3">
    <property type="entry name" value="NADH-QUINONE OXIDOREDUCTASE SUBUNIT F"/>
    <property type="match status" value="1"/>
</dbReference>
<evidence type="ECO:0000256" key="1">
    <source>
        <dbReference type="ARBA" id="ARBA00007523"/>
    </source>
</evidence>
<dbReference type="Proteomes" id="UP000260649">
    <property type="component" value="Unassembled WGS sequence"/>
</dbReference>
<organism evidence="7 8">
    <name type="scientific">Evtepia gabavorous</name>
    <dbReference type="NCBI Taxonomy" id="2211183"/>
    <lineage>
        <taxon>Bacteria</taxon>
        <taxon>Bacillati</taxon>
        <taxon>Bacillota</taxon>
        <taxon>Clostridia</taxon>
        <taxon>Eubacteriales</taxon>
        <taxon>Evtepia</taxon>
    </lineage>
</organism>
<dbReference type="SUPFAM" id="SSF142984">
    <property type="entry name" value="Nqo1 middle domain-like"/>
    <property type="match status" value="1"/>
</dbReference>
<evidence type="ECO:0000256" key="4">
    <source>
        <dbReference type="ARBA" id="ARBA00023004"/>
    </source>
</evidence>
<dbReference type="SUPFAM" id="SSF51971">
    <property type="entry name" value="Nucleotide-binding domain"/>
    <property type="match status" value="2"/>
</dbReference>
<evidence type="ECO:0000313" key="7">
    <source>
        <dbReference type="EMBL" id="RFT07841.1"/>
    </source>
</evidence>
<keyword evidence="5" id="KW-0411">Iron-sulfur</keyword>
<name>A0A3E2B7B2_9FIRM</name>
<dbReference type="InterPro" id="IPR036188">
    <property type="entry name" value="FAD/NAD-bd_sf"/>
</dbReference>
<dbReference type="Gene3D" id="3.50.50.60">
    <property type="entry name" value="FAD/NAD(P)-binding domain"/>
    <property type="match status" value="2"/>
</dbReference>
<dbReference type="Gene3D" id="1.20.1440.230">
    <property type="entry name" value="NADH-ubiquinone oxidoreductase 51kDa subunit, iron-sulphur binding domain"/>
    <property type="match status" value="1"/>
</dbReference>
<dbReference type="GeneID" id="97994425"/>
<dbReference type="InterPro" id="IPR028261">
    <property type="entry name" value="DPD_II"/>
</dbReference>
<dbReference type="PRINTS" id="PR00419">
    <property type="entry name" value="ADXRDTASE"/>
</dbReference>
<dbReference type="OrthoDB" id="9803192at2"/>
<dbReference type="CDD" id="cd02980">
    <property type="entry name" value="TRX_Fd_family"/>
    <property type="match status" value="1"/>
</dbReference>
<dbReference type="SUPFAM" id="SSF140490">
    <property type="entry name" value="Nqo1C-terminal domain-like"/>
    <property type="match status" value="1"/>
</dbReference>
<dbReference type="Gene3D" id="3.40.30.10">
    <property type="entry name" value="Glutaredoxin"/>
    <property type="match status" value="1"/>
</dbReference>
<dbReference type="Gene3D" id="6.10.250.1450">
    <property type="match status" value="1"/>
</dbReference>
<dbReference type="RefSeq" id="WP_021919667.1">
    <property type="nucleotide sequence ID" value="NZ_CAKXKJ010000002.1"/>
</dbReference>
<dbReference type="Gene3D" id="3.10.20.600">
    <property type="match status" value="1"/>
</dbReference>
<dbReference type="InterPro" id="IPR037207">
    <property type="entry name" value="Nuop51_4Fe4S-bd_sf"/>
</dbReference>
<dbReference type="SUPFAM" id="SSF46548">
    <property type="entry name" value="alpha-helical ferredoxin"/>
    <property type="match status" value="1"/>
</dbReference>
<reference evidence="7 8" key="1">
    <citation type="submission" date="2018-07" db="EMBL/GenBank/DDBJ databases">
        <title>GABA Modulating Bacteria of the Human Gut Microbiota.</title>
        <authorList>
            <person name="Strandwitz P."/>
            <person name="Kim K.H."/>
            <person name="Terekhova D."/>
            <person name="Liu J.K."/>
            <person name="Sharma A."/>
            <person name="Levering J."/>
            <person name="Mcdonald D."/>
            <person name="Dietrich D."/>
            <person name="Ramadhar T.R."/>
            <person name="Lekbua A."/>
            <person name="Mroue N."/>
            <person name="Liston C."/>
            <person name="Stewart E.J."/>
            <person name="Dubin M.J."/>
            <person name="Zengler K."/>
            <person name="Knight R."/>
            <person name="Gilbert J.A."/>
            <person name="Clardy J."/>
            <person name="Lewis K."/>
        </authorList>
    </citation>
    <scope>NUCLEOTIDE SEQUENCE [LARGE SCALE GENOMIC DNA]</scope>
    <source>
        <strain evidence="7 8">KLE1738</strain>
    </source>
</reference>
<dbReference type="GO" id="GO:0051539">
    <property type="term" value="F:4 iron, 4 sulfur cluster binding"/>
    <property type="evidence" value="ECO:0007669"/>
    <property type="project" value="UniProtKB-KW"/>
</dbReference>
<dbReference type="SUPFAM" id="SSF142019">
    <property type="entry name" value="Nqo1 FMN-binding domain-like"/>
    <property type="match status" value="1"/>
</dbReference>
<dbReference type="Pfam" id="PF10531">
    <property type="entry name" value="SLBB"/>
    <property type="match status" value="1"/>
</dbReference>
<dbReference type="InterPro" id="IPR037225">
    <property type="entry name" value="Nuo51_FMN-bd_sf"/>
</dbReference>
<feature type="domain" description="NADH-ubiquinone oxidoreductase 51kDa subunit iron-sulphur binding" evidence="6">
    <location>
        <begin position="458"/>
        <end position="503"/>
    </location>
</feature>
<dbReference type="EMBL" id="QQRQ01000001">
    <property type="protein sequence ID" value="RFT07841.1"/>
    <property type="molecule type" value="Genomic_DNA"/>
</dbReference>
<evidence type="ECO:0000259" key="6">
    <source>
        <dbReference type="SMART" id="SM00928"/>
    </source>
</evidence>
<dbReference type="FunFam" id="3.40.50.11540:FF:000001">
    <property type="entry name" value="NADH dehydrogenase [ubiquinone] flavoprotein 1, mitochondrial"/>
    <property type="match status" value="1"/>
</dbReference>
<evidence type="ECO:0000256" key="2">
    <source>
        <dbReference type="ARBA" id="ARBA00022485"/>
    </source>
</evidence>
<dbReference type="InterPro" id="IPR023753">
    <property type="entry name" value="FAD/NAD-binding_dom"/>
</dbReference>
<dbReference type="GO" id="GO:0016491">
    <property type="term" value="F:oxidoreductase activity"/>
    <property type="evidence" value="ECO:0007669"/>
    <property type="project" value="InterPro"/>
</dbReference>
<dbReference type="Pfam" id="PF07992">
    <property type="entry name" value="Pyr_redox_2"/>
    <property type="match status" value="1"/>
</dbReference>
<dbReference type="InterPro" id="IPR011538">
    <property type="entry name" value="Nuo51_FMN-bd"/>
</dbReference>
<dbReference type="InterPro" id="IPR019554">
    <property type="entry name" value="Soluble_ligand-bd"/>
</dbReference>
<protein>
    <submittedName>
        <fullName evidence="7">FAD-dependent oxidoreductase</fullName>
    </submittedName>
</protein>
<dbReference type="GO" id="GO:0046872">
    <property type="term" value="F:metal ion binding"/>
    <property type="evidence" value="ECO:0007669"/>
    <property type="project" value="UniProtKB-KW"/>
</dbReference>
<accession>A0A3E2B7B2</accession>
<dbReference type="Gene3D" id="3.40.50.11540">
    <property type="entry name" value="NADH-ubiquinone oxidoreductase 51kDa subunit"/>
    <property type="match status" value="1"/>
</dbReference>
<dbReference type="Pfam" id="PF14691">
    <property type="entry name" value="Fer4_20"/>
    <property type="match status" value="1"/>
</dbReference>
<evidence type="ECO:0000256" key="5">
    <source>
        <dbReference type="ARBA" id="ARBA00023014"/>
    </source>
</evidence>
<dbReference type="Pfam" id="PF10589">
    <property type="entry name" value="NADH_4Fe-4S"/>
    <property type="match status" value="1"/>
</dbReference>
<dbReference type="FunFam" id="1.20.1440.230:FF:000001">
    <property type="entry name" value="Mitochondrial NADH dehydrogenase flavoprotein 1"/>
    <property type="match status" value="1"/>
</dbReference>
<keyword evidence="2" id="KW-0004">4Fe-4S</keyword>
<keyword evidence="8" id="KW-1185">Reference proteome</keyword>
<evidence type="ECO:0000256" key="3">
    <source>
        <dbReference type="ARBA" id="ARBA00022723"/>
    </source>
</evidence>
<proteinExistence type="inferred from homology"/>
<evidence type="ECO:0000313" key="8">
    <source>
        <dbReference type="Proteomes" id="UP000260649"/>
    </source>
</evidence>
<dbReference type="InterPro" id="IPR019575">
    <property type="entry name" value="Nuop51_4Fe4S-bd"/>
</dbReference>
<keyword evidence="3" id="KW-0479">Metal-binding</keyword>
<dbReference type="InterPro" id="IPR036249">
    <property type="entry name" value="Thioredoxin-like_sf"/>
</dbReference>
<dbReference type="SMART" id="SM00928">
    <property type="entry name" value="NADH_4Fe-4S"/>
    <property type="match status" value="1"/>
</dbReference>
<comment type="caution">
    <text evidence="7">The sequence shown here is derived from an EMBL/GenBank/DDBJ whole genome shotgun (WGS) entry which is preliminary data.</text>
</comment>
<dbReference type="Pfam" id="PF01512">
    <property type="entry name" value="Complex1_51K"/>
    <property type="match status" value="1"/>
</dbReference>
<keyword evidence="4" id="KW-0408">Iron</keyword>
<dbReference type="AlphaFoldDB" id="A0A3E2B7B2"/>
<dbReference type="PANTHER" id="PTHR43578">
    <property type="entry name" value="NADH-QUINONE OXIDOREDUCTASE SUBUNIT F"/>
    <property type="match status" value="1"/>
</dbReference>
<sequence>MIRSIADLQQMKEAYLEKMGQYTHLCMVCYGTGCMSSGCKNVRDAMVEELEKAGLSDKVAVIERGCMGTCAVGPVVYVLPDETYYTEMTPERVKDVVQKHFIGGEPVTEYTFYDSIQKKRVSNIHDVAFFRDQVRIALRNCGLIDVNCINSYVSKDGYLALARILEKGDRMAVIEELKRSGLRGRGGAGFPAGVKWEAAYHEPGEEKYIICNADEGDPGAFMDRSVFEGDPHSVIEGMLIGGYAIGAAHGVVYIRAEYPIAVERLQAALEMAREEGLLGKDIFGSGFDFDIEIRIGAGAFVCGEETALMASVEGQRGEPRQKPPFPFQSGLFGKPTIINNVETLATVPAIMLQGADWFRQFGTEKSPGTKVFALSGNIVNTGLVEVPMGTPLSEVIYSIGGGIPNGKKFKSAQTGGPSGGCITAENINTPLDYESLAALGSIVGSGGLIVMDEDTCMVDTARFYLDFIQEESCGKCTACRIGTKRMLEILNRITAGEGKPGDIETLEHLGAIIKDTAMCGLGQTAPNPVLSTIKYFRKEYEEHIVEKRCSAGVCGELVSSPCENTCPAGINIPGYMSLIATGDYMGAARIMLRDNPFSGICGRVCTHPCESRCRRGSVDEAMNICELKRFATDWAYAQGFPSDEEFKPVAQLNKNVAIIGAGPSGLTCAYYLARLGYHVDVYEAENRPGGIMTYGIPDYRLPLNIIEREIENIKKTGVNIILNTKIGVDVSFRSLQKNYDAIFIAIGAQKTLQLGIPGEDLEGVYHGLDFLKRVILQRDLDFTGKKVAVIGGGNTAIDSARTAVRLGAREVVMLYRRTEEDMPADKVEIKDALEEGVKIRTLVNPTDFVGIGGKLNSICIMKQKLGQFDSSGRRKAVPSGETYVEEFDIAIPAISQTPDTKFIKGTIQLNGDRVVADRYTQATSMPGVFVGGDAHRGPKDIVNAVHEAKVAASGIDKYLGGTGVLAKGFDQEITDYHIEGDIVPHNRFLTRQIEAEKAVGSFCERNLGMHELDARAEASRCLRCDRR</sequence>
<dbReference type="SUPFAM" id="SSF52833">
    <property type="entry name" value="Thioredoxin-like"/>
    <property type="match status" value="1"/>
</dbReference>
<comment type="similarity">
    <text evidence="1">Belongs to the complex I 51 kDa subunit family.</text>
</comment>